<name>A0ABT7GZH6_9ACTN</name>
<evidence type="ECO:0000313" key="3">
    <source>
        <dbReference type="Proteomes" id="UP001223390"/>
    </source>
</evidence>
<gene>
    <name evidence="2" type="ORF">QEZ40_003833</name>
</gene>
<keyword evidence="1" id="KW-0732">Signal</keyword>
<organism evidence="2 3">
    <name type="scientific">Streptomyces katrae</name>
    <dbReference type="NCBI Taxonomy" id="68223"/>
    <lineage>
        <taxon>Bacteria</taxon>
        <taxon>Bacillati</taxon>
        <taxon>Actinomycetota</taxon>
        <taxon>Actinomycetes</taxon>
        <taxon>Kitasatosporales</taxon>
        <taxon>Streptomycetaceae</taxon>
        <taxon>Streptomyces</taxon>
    </lineage>
</organism>
<reference evidence="2 3" key="1">
    <citation type="submission" date="2023-05" db="EMBL/GenBank/DDBJ databases">
        <title>Sequencing and Assembly of Streptomyces sp. NP73.</title>
        <authorList>
            <person name="Konwar A.N."/>
            <person name="Saikia K."/>
            <person name="Thakur D."/>
        </authorList>
    </citation>
    <scope>NUCLEOTIDE SEQUENCE [LARGE SCALE GENOMIC DNA]</scope>
    <source>
        <strain evidence="2 3">NP73</strain>
    </source>
</reference>
<feature type="signal peptide" evidence="1">
    <location>
        <begin position="1"/>
        <end position="27"/>
    </location>
</feature>
<feature type="chain" id="PRO_5047531635" evidence="1">
    <location>
        <begin position="28"/>
        <end position="140"/>
    </location>
</feature>
<comment type="caution">
    <text evidence="2">The sequence shown here is derived from an EMBL/GenBank/DDBJ whole genome shotgun (WGS) entry which is preliminary data.</text>
</comment>
<evidence type="ECO:0000313" key="2">
    <source>
        <dbReference type="EMBL" id="MDK9498644.1"/>
    </source>
</evidence>
<accession>A0ABT7GZH6</accession>
<dbReference type="EMBL" id="JASITI010000032">
    <property type="protein sequence ID" value="MDK9498644.1"/>
    <property type="molecule type" value="Genomic_DNA"/>
</dbReference>
<dbReference type="RefSeq" id="WP_285344713.1">
    <property type="nucleotide sequence ID" value="NZ_JASITI010000032.1"/>
</dbReference>
<dbReference type="Proteomes" id="UP001223390">
    <property type="component" value="Unassembled WGS sequence"/>
</dbReference>
<protein>
    <submittedName>
        <fullName evidence="2">Uncharacterized protein</fullName>
    </submittedName>
</protein>
<evidence type="ECO:0000256" key="1">
    <source>
        <dbReference type="SAM" id="SignalP"/>
    </source>
</evidence>
<sequence>MKNVVARLTAAAMVGGLLIASSGVAHAALRLPALQASAASLSGDDHGDGRPGELFVDPRQEYNVSNCYFDKSKSGQERAKYCKALAGSDLTQDQKDCLKKAGLAGAGALTLGRINNKKAREIVVNTTGAALLGCFSTLVK</sequence>
<keyword evidence="3" id="KW-1185">Reference proteome</keyword>
<proteinExistence type="predicted"/>